<comment type="similarity">
    <text evidence="7">Belongs to the transglycosylase MltG family.</text>
</comment>
<dbReference type="CDD" id="cd08010">
    <property type="entry name" value="MltG_like"/>
    <property type="match status" value="1"/>
</dbReference>
<feature type="site" description="Important for catalytic activity" evidence="7">
    <location>
        <position position="266"/>
    </location>
</feature>
<feature type="transmembrane region" description="Helical" evidence="7">
    <location>
        <begin position="21"/>
        <end position="44"/>
    </location>
</feature>
<evidence type="ECO:0000256" key="4">
    <source>
        <dbReference type="ARBA" id="ARBA00023136"/>
    </source>
</evidence>
<dbReference type="GO" id="GO:0005886">
    <property type="term" value="C:plasma membrane"/>
    <property type="evidence" value="ECO:0007669"/>
    <property type="project" value="UniProtKB-SubCell"/>
</dbReference>
<reference evidence="9" key="1">
    <citation type="submission" date="2019-07" db="EMBL/GenBank/DDBJ databases">
        <title>Bacillus alkalisoli sp. nov. isolated from saline soil.</title>
        <authorList>
            <person name="Sun J.-Q."/>
            <person name="Xu L."/>
        </authorList>
    </citation>
    <scope>NUCLEOTIDE SEQUENCE [LARGE SCALE GENOMIC DNA]</scope>
    <source>
        <strain evidence="9">M4U3P1</strain>
    </source>
</reference>
<dbReference type="InterPro" id="IPR003770">
    <property type="entry name" value="MLTG-like"/>
</dbReference>
<gene>
    <name evidence="7 8" type="primary">mltG</name>
    <name evidence="8" type="ORF">FLK61_29140</name>
</gene>
<evidence type="ECO:0000256" key="1">
    <source>
        <dbReference type="ARBA" id="ARBA00022475"/>
    </source>
</evidence>
<dbReference type="AlphaFoldDB" id="A0A859FK66"/>
<keyword evidence="1 7" id="KW-1003">Cell membrane</keyword>
<keyword evidence="3 7" id="KW-1133">Transmembrane helix</keyword>
<dbReference type="PANTHER" id="PTHR30518">
    <property type="entry name" value="ENDOLYTIC MUREIN TRANSGLYCOSYLASE"/>
    <property type="match status" value="1"/>
</dbReference>
<evidence type="ECO:0000313" key="8">
    <source>
        <dbReference type="EMBL" id="QKS73201.1"/>
    </source>
</evidence>
<keyword evidence="2 7" id="KW-0812">Transmembrane</keyword>
<dbReference type="GO" id="GO:0008932">
    <property type="term" value="F:lytic endotransglycosylase activity"/>
    <property type="evidence" value="ECO:0007669"/>
    <property type="project" value="UniProtKB-UniRule"/>
</dbReference>
<keyword evidence="4 7" id="KW-0472">Membrane</keyword>
<comment type="subcellular location">
    <subcellularLocation>
        <location evidence="7">Cell membrane</location>
        <topology evidence="7">Single-pass membrane protein</topology>
    </subcellularLocation>
</comment>
<organism evidence="8 9">
    <name type="scientific">Paenalkalicoccus suaedae</name>
    <dbReference type="NCBI Taxonomy" id="2592382"/>
    <lineage>
        <taxon>Bacteria</taxon>
        <taxon>Bacillati</taxon>
        <taxon>Bacillota</taxon>
        <taxon>Bacilli</taxon>
        <taxon>Bacillales</taxon>
        <taxon>Bacillaceae</taxon>
        <taxon>Paenalkalicoccus</taxon>
    </lineage>
</organism>
<evidence type="ECO:0000256" key="2">
    <source>
        <dbReference type="ARBA" id="ARBA00022692"/>
    </source>
</evidence>
<dbReference type="PANTHER" id="PTHR30518:SF2">
    <property type="entry name" value="ENDOLYTIC MUREIN TRANSGLYCOSYLASE"/>
    <property type="match status" value="1"/>
</dbReference>
<sequence>MQKHRERIEQKKQEAGLVRKIVFTIFIVLLFVIVGVGFTAYQYVMGAIGPVDEENEDPVLVTIPIGSTTTSIGETLEESGVIESATLFRYYVRFRSESGFQAGDYQLSQAMSVDEIIQELKEGTVYEEFATTFTIPEGFWAEEMFARIGSQTTVEEEELVELAQDREYLEELIERYDMLDDTILELADQVVPVDEATEESDSYVREPLEGYFFPARYDFVEEEITAQMAIEAMLDRMEQELTTLNALNGSETAHQVLTRASIIEGEAQNDEERPIISGVIENRLTVGMPLQMDPTVSYAHGERLSRTLFEDLEIESPYNTYHVTGLPLGPINNPGAASIQAATTPEDHNYLFFYHAPNGEVYFNETLAQHEATVNQFREE</sequence>
<protein>
    <recommendedName>
        <fullName evidence="7">Endolytic murein transglycosylase</fullName>
        <ecNumber evidence="7">4.2.2.29</ecNumber>
    </recommendedName>
    <alternativeName>
        <fullName evidence="7">Peptidoglycan lytic transglycosylase</fullName>
    </alternativeName>
    <alternativeName>
        <fullName evidence="7">Peptidoglycan polymerization terminase</fullName>
    </alternativeName>
</protein>
<evidence type="ECO:0000256" key="6">
    <source>
        <dbReference type="ARBA" id="ARBA00023316"/>
    </source>
</evidence>
<evidence type="ECO:0000256" key="3">
    <source>
        <dbReference type="ARBA" id="ARBA00022989"/>
    </source>
</evidence>
<evidence type="ECO:0000256" key="7">
    <source>
        <dbReference type="HAMAP-Rule" id="MF_02065"/>
    </source>
</evidence>
<evidence type="ECO:0000313" key="9">
    <source>
        <dbReference type="Proteomes" id="UP000318138"/>
    </source>
</evidence>
<keyword evidence="6 7" id="KW-0961">Cell wall biogenesis/degradation</keyword>
<dbReference type="EC" id="4.2.2.29" evidence="7"/>
<dbReference type="KEGG" id="psua:FLK61_29140"/>
<dbReference type="EMBL" id="CP041372">
    <property type="protein sequence ID" value="QKS73201.1"/>
    <property type="molecule type" value="Genomic_DNA"/>
</dbReference>
<dbReference type="HAMAP" id="MF_02065">
    <property type="entry name" value="MltG"/>
    <property type="match status" value="1"/>
</dbReference>
<evidence type="ECO:0000256" key="5">
    <source>
        <dbReference type="ARBA" id="ARBA00023239"/>
    </source>
</evidence>
<accession>A0A859FK66</accession>
<dbReference type="Proteomes" id="UP000318138">
    <property type="component" value="Chromosome"/>
</dbReference>
<proteinExistence type="inferred from homology"/>
<keyword evidence="5 7" id="KW-0456">Lyase</keyword>
<dbReference type="GO" id="GO:0009252">
    <property type="term" value="P:peptidoglycan biosynthetic process"/>
    <property type="evidence" value="ECO:0007669"/>
    <property type="project" value="UniProtKB-UniRule"/>
</dbReference>
<comment type="catalytic activity">
    <reaction evidence="7">
        <text>a peptidoglycan chain = a peptidoglycan chain with N-acetyl-1,6-anhydromuramyl-[peptide] at the reducing end + a peptidoglycan chain with N-acetylglucosamine at the non-reducing end.</text>
        <dbReference type="EC" id="4.2.2.29"/>
    </reaction>
</comment>
<dbReference type="Pfam" id="PF02618">
    <property type="entry name" value="YceG"/>
    <property type="match status" value="1"/>
</dbReference>
<name>A0A859FK66_9BACI</name>
<comment type="function">
    <text evidence="7">Functions as a peptidoglycan terminase that cleaves nascent peptidoglycan strands endolytically to terminate their elongation.</text>
</comment>
<dbReference type="Gene3D" id="3.30.1490.480">
    <property type="entry name" value="Endolytic murein transglycosylase"/>
    <property type="match status" value="1"/>
</dbReference>
<dbReference type="GO" id="GO:0071555">
    <property type="term" value="P:cell wall organization"/>
    <property type="evidence" value="ECO:0007669"/>
    <property type="project" value="UniProtKB-KW"/>
</dbReference>
<keyword evidence="9" id="KW-1185">Reference proteome</keyword>
<dbReference type="NCBIfam" id="TIGR00247">
    <property type="entry name" value="endolytic transglycosylase MltG"/>
    <property type="match status" value="1"/>
</dbReference>